<comment type="caution">
    <text evidence="1">The sequence shown here is derived from an EMBL/GenBank/DDBJ whole genome shotgun (WGS) entry which is preliminary data.</text>
</comment>
<keyword evidence="2" id="KW-1185">Reference proteome</keyword>
<accession>A0ACB8D6I2</accession>
<dbReference type="EMBL" id="CM023472">
    <property type="protein sequence ID" value="KAH7960064.1"/>
    <property type="molecule type" value="Genomic_DNA"/>
</dbReference>
<evidence type="ECO:0000313" key="2">
    <source>
        <dbReference type="Proteomes" id="UP000821865"/>
    </source>
</evidence>
<gene>
    <name evidence="1" type="ORF">HPB49_016734</name>
</gene>
<proteinExistence type="predicted"/>
<organism evidence="1 2">
    <name type="scientific">Dermacentor silvarum</name>
    <name type="common">Tick</name>
    <dbReference type="NCBI Taxonomy" id="543639"/>
    <lineage>
        <taxon>Eukaryota</taxon>
        <taxon>Metazoa</taxon>
        <taxon>Ecdysozoa</taxon>
        <taxon>Arthropoda</taxon>
        <taxon>Chelicerata</taxon>
        <taxon>Arachnida</taxon>
        <taxon>Acari</taxon>
        <taxon>Parasitiformes</taxon>
        <taxon>Ixodida</taxon>
        <taxon>Ixodoidea</taxon>
        <taxon>Ixodidae</taxon>
        <taxon>Rhipicephalinae</taxon>
        <taxon>Dermacentor</taxon>
    </lineage>
</organism>
<name>A0ACB8D6I2_DERSI</name>
<reference evidence="1" key="1">
    <citation type="submission" date="2020-05" db="EMBL/GenBank/DDBJ databases">
        <title>Large-scale comparative analyses of tick genomes elucidate their genetic diversity and vector capacities.</title>
        <authorList>
            <person name="Jia N."/>
            <person name="Wang J."/>
            <person name="Shi W."/>
            <person name="Du L."/>
            <person name="Sun Y."/>
            <person name="Zhan W."/>
            <person name="Jiang J."/>
            <person name="Wang Q."/>
            <person name="Zhang B."/>
            <person name="Ji P."/>
            <person name="Sakyi L.B."/>
            <person name="Cui X."/>
            <person name="Yuan T."/>
            <person name="Jiang B."/>
            <person name="Yang W."/>
            <person name="Lam T.T.-Y."/>
            <person name="Chang Q."/>
            <person name="Ding S."/>
            <person name="Wang X."/>
            <person name="Zhu J."/>
            <person name="Ruan X."/>
            <person name="Zhao L."/>
            <person name="Wei J."/>
            <person name="Que T."/>
            <person name="Du C."/>
            <person name="Cheng J."/>
            <person name="Dai P."/>
            <person name="Han X."/>
            <person name="Huang E."/>
            <person name="Gao Y."/>
            <person name="Liu J."/>
            <person name="Shao H."/>
            <person name="Ye R."/>
            <person name="Li L."/>
            <person name="Wei W."/>
            <person name="Wang X."/>
            <person name="Wang C."/>
            <person name="Yang T."/>
            <person name="Huo Q."/>
            <person name="Li W."/>
            <person name="Guo W."/>
            <person name="Chen H."/>
            <person name="Zhou L."/>
            <person name="Ni X."/>
            <person name="Tian J."/>
            <person name="Zhou Y."/>
            <person name="Sheng Y."/>
            <person name="Liu T."/>
            <person name="Pan Y."/>
            <person name="Xia L."/>
            <person name="Li J."/>
            <person name="Zhao F."/>
            <person name="Cao W."/>
        </authorList>
    </citation>
    <scope>NUCLEOTIDE SEQUENCE</scope>
    <source>
        <strain evidence="1">Dsil-2018</strain>
    </source>
</reference>
<evidence type="ECO:0000313" key="1">
    <source>
        <dbReference type="EMBL" id="KAH7960064.1"/>
    </source>
</evidence>
<protein>
    <submittedName>
        <fullName evidence="1">Uncharacterized protein</fullName>
    </submittedName>
</protein>
<sequence>MCFEKSFFSFVIVGDTITCAICAVSPWRPYHEFPEAAPPGQRLLSLAGAAMSAKAPYYYSELGPDKSPVGAPPPPDEPPAGLNGGTPPPGSSASESAAADTSPVGDQGGGFFNPLLSIEPDVSVPDTSPKRGTGGGNNNNKKKKKAKKKGGSPSKSNGIYGTTTAYARQLLFGSSKSNNGADKKNRRGSEPNIYEEITDAEEQYSAARSEQCLRAGGAPTIPRRPRPPPYDGAPPHVREEVTRVHRTHAHILENLNLDVETMLMPDAVPLSEVRGGGDQQQRGSSGDYGTLGTKLGRPIGDPHHHHPHTTWRRVMNEYVEHRSAPGELQGGTLPARASKLHRIPYASHKTFQQPCQSAPPPPLPTGSASASPYGRAVLPSGSEAGTAPLPEPLYMLYDDTHKRRTTPLLAAAGMRPEDNIYEEVDIYRRDTITCEDGYSAAGSELGLDHSESSEEGDIAGRVRRGSRLGSGSSKPGKKRKDSDLTSSFTRFFSTRRKDFDSDKLGSRMGSRQLSEDEGYGDVKAPKKQRPPLTLPAVPPGLTPEQIKRRLIVNNIVESENSYVGSLQRLIFDFKRPLMASQPPLVSQRKVDTMFFRLEEILQCHTLFGIALTQCVCEWDKEERIGEVFLASFSKPIVLDIYSDFINNFSTAMETAKQAAKSKSAFAEFLKMKQIYSPDRLSFFGLMVKPVQRFPQFILLLQDLLKQTPKGHDDRMYLQLALTQLEQLAEALNERKRTAEQHHAVLQVLGSLGSKFSLKALAAASSTVDSTDHFLLRQDDVLQLEVDQSGLVVKSKPRRIFLLNDLLVCVTVTSRPSEGGQGGRERLSLKWAVPLQDVDVQEDIAPATRNLLASSGRARNSAGRLVPLGHPEGAGSMQVLYDELTDLVHDLEVVSRIAVLVKSLRRPYTEISVESVQSMARSIQDSVRQKDEEITLLDSCCLQLALPQKSKSQKVQVSFQLSSPAVKRDWTTDLRLAKLALDPNNMPAWDVPEQDKRPSSKLPLLVRLTPLYPASTPTEVKCGCFYSVAPTTPGGLRGQYLWLCSTDGVNSHLVILSLQQIALRSVGAFDLPESRIAAMEAVPPAPDPDVSPPQPPPPGAAETVWITTETKRLILLLASSPDKWTEVGSTTVVAPVTQILYHCERVYVALSNGSLNIYQRDSATGAWDLESPGVLVLGTEPITSLLPLGTLLYCACADKIYVLDAFTSDIQRTHTLNQEEGGQAYLMAHSGTGLWIALKNSSRISLYHTETFQHLQDVDVAEGVNRFLSAKQGSVRPAVTVTSLVAGPGLLWVGTSAGVVLTLPLPRLEGVPILGGRTYLAHHGHRGPVTFLLCLQPAGAPVSSWIWQGPATQAKDVEGGDAATEEAELDAASTSGVQKQKSDSVLPSTPASHKLGTRALRRTATENIHMSGAKTLPRGLSLCARANAASGLTLSSAGGVSTDSGNDSGSSPEASRSEVYGLYADLMNVHDYESHEQLNRSDPELMHFHFATLGRRSHRPGRPRSWDLSTMEVSGDSDSSAATCDAHNAANAAAQAAAAAQGGVVLQAAGTSSSSSDAGPKSSFASSPSPSLSSVEGPAYGTLRQPRRPGQPVPRGAHHSGSGGAADGGPQSKTLLTLTGGCGYVNWRRAAGDHLATSPSGDALVLIWEMKV</sequence>
<dbReference type="Proteomes" id="UP000821865">
    <property type="component" value="Chromosome 3"/>
</dbReference>